<dbReference type="Pfam" id="PF01408">
    <property type="entry name" value="GFO_IDH_MocA"/>
    <property type="match status" value="1"/>
</dbReference>
<dbReference type="InterPro" id="IPR036291">
    <property type="entry name" value="NAD(P)-bd_dom_sf"/>
</dbReference>
<dbReference type="Gene3D" id="3.30.360.10">
    <property type="entry name" value="Dihydrodipicolinate Reductase, domain 2"/>
    <property type="match status" value="1"/>
</dbReference>
<evidence type="ECO:0000256" key="1">
    <source>
        <dbReference type="ARBA" id="ARBA00023002"/>
    </source>
</evidence>
<dbReference type="KEGG" id="tum:CBW65_21115"/>
<name>A0A1Y0IRG6_9BACL</name>
<dbReference type="AlphaFoldDB" id="A0A1Y0IRG6"/>
<keyword evidence="1" id="KW-0560">Oxidoreductase</keyword>
<dbReference type="Gene3D" id="3.40.50.720">
    <property type="entry name" value="NAD(P)-binding Rossmann-like Domain"/>
    <property type="match status" value="1"/>
</dbReference>
<dbReference type="RefSeq" id="WP_087458542.1">
    <property type="nucleotide sequence ID" value="NZ_CP021434.1"/>
</dbReference>
<feature type="domain" description="GFO/IDH/MocA-like oxidoreductase" evidence="3">
    <location>
        <begin position="135"/>
        <end position="254"/>
    </location>
</feature>
<dbReference type="Pfam" id="PF22725">
    <property type="entry name" value="GFO_IDH_MocA_C3"/>
    <property type="match status" value="1"/>
</dbReference>
<dbReference type="PANTHER" id="PTHR43818">
    <property type="entry name" value="BCDNA.GH03377"/>
    <property type="match status" value="1"/>
</dbReference>
<dbReference type="InterPro" id="IPR000683">
    <property type="entry name" value="Gfo/Idh/MocA-like_OxRdtase_N"/>
</dbReference>
<evidence type="ECO:0008006" key="6">
    <source>
        <dbReference type="Google" id="ProtNLM"/>
    </source>
</evidence>
<protein>
    <recommendedName>
        <fullName evidence="6">Oxidoreductase</fullName>
    </recommendedName>
</protein>
<keyword evidence="5" id="KW-1185">Reference proteome</keyword>
<dbReference type="InterPro" id="IPR050463">
    <property type="entry name" value="Gfo/Idh/MocA_oxidrdct_glycsds"/>
</dbReference>
<gene>
    <name evidence="4" type="ORF">CBW65_21115</name>
</gene>
<dbReference type="SUPFAM" id="SSF51735">
    <property type="entry name" value="NAD(P)-binding Rossmann-fold domains"/>
    <property type="match status" value="1"/>
</dbReference>
<evidence type="ECO:0000313" key="5">
    <source>
        <dbReference type="Proteomes" id="UP000195437"/>
    </source>
</evidence>
<evidence type="ECO:0000259" key="3">
    <source>
        <dbReference type="Pfam" id="PF22725"/>
    </source>
</evidence>
<reference evidence="5" key="1">
    <citation type="submission" date="2017-05" db="EMBL/GenBank/DDBJ databases">
        <authorList>
            <person name="Sung H."/>
        </authorList>
    </citation>
    <scope>NUCLEOTIDE SEQUENCE [LARGE SCALE GENOMIC DNA]</scope>
    <source>
        <strain evidence="5">AR23208</strain>
    </source>
</reference>
<dbReference type="Proteomes" id="UP000195437">
    <property type="component" value="Chromosome"/>
</dbReference>
<evidence type="ECO:0000259" key="2">
    <source>
        <dbReference type="Pfam" id="PF01408"/>
    </source>
</evidence>
<dbReference type="InterPro" id="IPR055170">
    <property type="entry name" value="GFO_IDH_MocA-like_dom"/>
</dbReference>
<accession>A0A1Y0IRG6</accession>
<sequence length="317" mass="34937">MTTTPFRVGIIGLGAIGERLIQSFTTNEEITVAAVTDVREDLAKQKSEQLGGIPWFTDHNAMLQAAELDLVYIAVPPKFHHRIALDVLAAGKHLFCEKPLANSLQEAKEMMEAAEQAGVINAINFPLPYSPSTVKLRALLDAGYLGTLRRVEIQTHFPQWPRGWQQNDWVGGREQGGFVMETGAHWIHFTQFLFGDVEVVTHTLELPADPEQAETGILAHLELEDGTPVVYDGLSQIAGTERVAFTLYGTDGTLGMTEWYKLHGGKLGETIEPIPFEDEPAKNIVANLVLALKGEPALLIDFKAGYQVQAILETLRQ</sequence>
<organism evidence="4 5">
    <name type="scientific">Tumebacillus avium</name>
    <dbReference type="NCBI Taxonomy" id="1903704"/>
    <lineage>
        <taxon>Bacteria</taxon>
        <taxon>Bacillati</taxon>
        <taxon>Bacillota</taxon>
        <taxon>Bacilli</taxon>
        <taxon>Bacillales</taxon>
        <taxon>Alicyclobacillaceae</taxon>
        <taxon>Tumebacillus</taxon>
    </lineage>
</organism>
<dbReference type="GO" id="GO:0016491">
    <property type="term" value="F:oxidoreductase activity"/>
    <property type="evidence" value="ECO:0007669"/>
    <property type="project" value="UniProtKB-KW"/>
</dbReference>
<dbReference type="SUPFAM" id="SSF55347">
    <property type="entry name" value="Glyceraldehyde-3-phosphate dehydrogenase-like, C-terminal domain"/>
    <property type="match status" value="1"/>
</dbReference>
<evidence type="ECO:0000313" key="4">
    <source>
        <dbReference type="EMBL" id="ARU63198.1"/>
    </source>
</evidence>
<feature type="domain" description="Gfo/Idh/MocA-like oxidoreductase N-terminal" evidence="2">
    <location>
        <begin position="6"/>
        <end position="124"/>
    </location>
</feature>
<dbReference type="GO" id="GO:0000166">
    <property type="term" value="F:nucleotide binding"/>
    <property type="evidence" value="ECO:0007669"/>
    <property type="project" value="InterPro"/>
</dbReference>
<dbReference type="EMBL" id="CP021434">
    <property type="protein sequence ID" value="ARU63198.1"/>
    <property type="molecule type" value="Genomic_DNA"/>
</dbReference>
<dbReference type="OrthoDB" id="2350336at2"/>
<proteinExistence type="predicted"/>
<dbReference type="PANTHER" id="PTHR43818:SF11">
    <property type="entry name" value="BCDNA.GH03377"/>
    <property type="match status" value="1"/>
</dbReference>